<gene>
    <name evidence="1" type="ORF">SAMN05421854_112154</name>
</gene>
<dbReference type="Gene3D" id="3.40.1000.10">
    <property type="entry name" value="Mog1/PsbP, alpha/beta/alpha sandwich"/>
    <property type="match status" value="1"/>
</dbReference>
<evidence type="ECO:0008006" key="3">
    <source>
        <dbReference type="Google" id="ProtNLM"/>
    </source>
</evidence>
<organism evidence="1 2">
    <name type="scientific">Amycolatopsis rubida</name>
    <dbReference type="NCBI Taxonomy" id="112413"/>
    <lineage>
        <taxon>Bacteria</taxon>
        <taxon>Bacillati</taxon>
        <taxon>Actinomycetota</taxon>
        <taxon>Actinomycetes</taxon>
        <taxon>Pseudonocardiales</taxon>
        <taxon>Pseudonocardiaceae</taxon>
        <taxon>Amycolatopsis</taxon>
    </lineage>
</organism>
<accession>A0A1I5YK73</accession>
<protein>
    <recommendedName>
        <fullName evidence="3">DUF1795 domain-containing protein</fullName>
    </recommendedName>
</protein>
<dbReference type="AlphaFoldDB" id="A0A1I5YK73"/>
<proteinExistence type="predicted"/>
<evidence type="ECO:0000313" key="1">
    <source>
        <dbReference type="EMBL" id="SFQ44611.1"/>
    </source>
</evidence>
<dbReference type="EMBL" id="FOWC01000012">
    <property type="protein sequence ID" value="SFQ44611.1"/>
    <property type="molecule type" value="Genomic_DNA"/>
</dbReference>
<dbReference type="RefSeq" id="WP_093576038.1">
    <property type="nucleotide sequence ID" value="NZ_FOWC01000012.1"/>
</dbReference>
<sequence>MADLVTLPLGFDVPQGWTPVPPIAPGLVFVAVHPKPVAEFTPNITLGIQQRQDSPPMTDIADEAVERLGRTMALLDVLDRQEVGGPAAPGCTQTLRMRTGEGQDLLQIQVFLTVPGPAGRVVLELVCTADPQDARTLVPDFRKFVASVHVRRETPQEKENDGD</sequence>
<dbReference type="Proteomes" id="UP000199137">
    <property type="component" value="Unassembled WGS sequence"/>
</dbReference>
<dbReference type="OrthoDB" id="3686643at2"/>
<evidence type="ECO:0000313" key="2">
    <source>
        <dbReference type="Proteomes" id="UP000199137"/>
    </source>
</evidence>
<dbReference type="STRING" id="112413.SAMN05421854_112154"/>
<name>A0A1I5YK73_9PSEU</name>
<reference evidence="1 2" key="1">
    <citation type="submission" date="2016-10" db="EMBL/GenBank/DDBJ databases">
        <authorList>
            <person name="de Groot N.N."/>
        </authorList>
    </citation>
    <scope>NUCLEOTIDE SEQUENCE [LARGE SCALE GENOMIC DNA]</scope>
    <source>
        <strain evidence="1 2">DSM 44637</strain>
    </source>
</reference>